<evidence type="ECO:0000259" key="3">
    <source>
        <dbReference type="Pfam" id="PF01478"/>
    </source>
</evidence>
<dbReference type="GO" id="GO:0005886">
    <property type="term" value="C:plasma membrane"/>
    <property type="evidence" value="ECO:0007669"/>
    <property type="project" value="TreeGrafter"/>
</dbReference>
<accession>A0A4R5MEV2</accession>
<feature type="transmembrane region" description="Helical" evidence="2">
    <location>
        <begin position="58"/>
        <end position="81"/>
    </location>
</feature>
<reference evidence="4 5" key="1">
    <citation type="submission" date="2019-03" db="EMBL/GenBank/DDBJ databases">
        <title>Paraburkholderia sp. 4M-K11, isolated from subtropical forest soil.</title>
        <authorList>
            <person name="Gao Z.-H."/>
            <person name="Qiu L.-H."/>
        </authorList>
    </citation>
    <scope>NUCLEOTIDE SEQUENCE [LARGE SCALE GENOMIC DNA]</scope>
    <source>
        <strain evidence="4 5">4M-K11</strain>
    </source>
</reference>
<feature type="transmembrane region" description="Helical" evidence="2">
    <location>
        <begin position="143"/>
        <end position="162"/>
    </location>
</feature>
<dbReference type="InterPro" id="IPR050882">
    <property type="entry name" value="Prepilin_peptidase/N-MTase"/>
</dbReference>
<dbReference type="InterPro" id="IPR000045">
    <property type="entry name" value="Prepilin_IV_endopep_pep"/>
</dbReference>
<dbReference type="Proteomes" id="UP000295722">
    <property type="component" value="Unassembled WGS sequence"/>
</dbReference>
<evidence type="ECO:0000256" key="2">
    <source>
        <dbReference type="SAM" id="Phobius"/>
    </source>
</evidence>
<dbReference type="Pfam" id="PF01478">
    <property type="entry name" value="Peptidase_A24"/>
    <property type="match status" value="1"/>
</dbReference>
<name>A0A4R5MEV2_9BURK</name>
<dbReference type="GO" id="GO:0004190">
    <property type="term" value="F:aspartic-type endopeptidase activity"/>
    <property type="evidence" value="ECO:0007669"/>
    <property type="project" value="InterPro"/>
</dbReference>
<gene>
    <name evidence="4" type="ORF">EYW47_05345</name>
</gene>
<comment type="caution">
    <text evidence="4">The sequence shown here is derived from an EMBL/GenBank/DDBJ whole genome shotgun (WGS) entry which is preliminary data.</text>
</comment>
<protein>
    <submittedName>
        <fullName evidence="4">Prepilin peptidase</fullName>
    </submittedName>
</protein>
<feature type="transmembrane region" description="Helical" evidence="2">
    <location>
        <begin position="101"/>
        <end position="122"/>
    </location>
</feature>
<feature type="transmembrane region" description="Helical" evidence="2">
    <location>
        <begin position="29"/>
        <end position="46"/>
    </location>
</feature>
<keyword evidence="5" id="KW-1185">Reference proteome</keyword>
<sequence>MIPFYLSSLVFGAWAVAVAVCDCRSRRVPNGLVGAGLVAALAAALLHAGPAHLGIGQALAAAAVGLAALMPFFVLGMMGAADVKVFAVLGAWCGMHSLVGLWVVASLAAFVHALAMLITLRARAHVTTVRPARFVTVGARRGTPYAACLSVPALVWLVLQLASGLPK</sequence>
<dbReference type="EMBL" id="SMRP01000002">
    <property type="protein sequence ID" value="TDG25662.1"/>
    <property type="molecule type" value="Genomic_DNA"/>
</dbReference>
<dbReference type="OrthoDB" id="8942754at2"/>
<evidence type="ECO:0000256" key="1">
    <source>
        <dbReference type="ARBA" id="ARBA00005801"/>
    </source>
</evidence>
<dbReference type="PANTHER" id="PTHR30487:SF0">
    <property type="entry name" value="PREPILIN LEADER PEPTIDASE_N-METHYLTRANSFERASE-RELATED"/>
    <property type="match status" value="1"/>
</dbReference>
<feature type="domain" description="Prepilin type IV endopeptidase peptidase" evidence="3">
    <location>
        <begin position="9"/>
        <end position="113"/>
    </location>
</feature>
<dbReference type="Gene3D" id="1.20.120.1220">
    <property type="match status" value="1"/>
</dbReference>
<organism evidence="4 5">
    <name type="scientific">Paraburkholderia silviterrae</name>
    <dbReference type="NCBI Taxonomy" id="2528715"/>
    <lineage>
        <taxon>Bacteria</taxon>
        <taxon>Pseudomonadati</taxon>
        <taxon>Pseudomonadota</taxon>
        <taxon>Betaproteobacteria</taxon>
        <taxon>Burkholderiales</taxon>
        <taxon>Burkholderiaceae</taxon>
        <taxon>Paraburkholderia</taxon>
    </lineage>
</organism>
<dbReference type="GO" id="GO:0006465">
    <property type="term" value="P:signal peptide processing"/>
    <property type="evidence" value="ECO:0007669"/>
    <property type="project" value="TreeGrafter"/>
</dbReference>
<comment type="similarity">
    <text evidence="1">Belongs to the peptidase A24 family.</text>
</comment>
<keyword evidence="2" id="KW-0472">Membrane</keyword>
<proteinExistence type="inferred from homology"/>
<dbReference type="PANTHER" id="PTHR30487">
    <property type="entry name" value="TYPE 4 PREPILIN-LIKE PROTEINS LEADER PEPTIDE-PROCESSING ENZYME"/>
    <property type="match status" value="1"/>
</dbReference>
<dbReference type="AlphaFoldDB" id="A0A4R5MEV2"/>
<evidence type="ECO:0000313" key="4">
    <source>
        <dbReference type="EMBL" id="TDG25662.1"/>
    </source>
</evidence>
<keyword evidence="2" id="KW-1133">Transmembrane helix</keyword>
<evidence type="ECO:0000313" key="5">
    <source>
        <dbReference type="Proteomes" id="UP000295722"/>
    </source>
</evidence>
<keyword evidence="2" id="KW-0812">Transmembrane</keyword>